<dbReference type="InterPro" id="IPR003851">
    <property type="entry name" value="Znf_Dof"/>
</dbReference>
<evidence type="ECO:0000259" key="10">
    <source>
        <dbReference type="PROSITE" id="PS50884"/>
    </source>
</evidence>
<dbReference type="Proteomes" id="UP000623129">
    <property type="component" value="Unassembled WGS sequence"/>
</dbReference>
<evidence type="ECO:0000256" key="1">
    <source>
        <dbReference type="ARBA" id="ARBA00022723"/>
    </source>
</evidence>
<keyword evidence="7 8" id="KW-0539">Nucleus</keyword>
<dbReference type="EMBL" id="SWLB01000018">
    <property type="protein sequence ID" value="KAF3326372.1"/>
    <property type="molecule type" value="Genomic_DNA"/>
</dbReference>
<dbReference type="InterPro" id="IPR045174">
    <property type="entry name" value="Dof"/>
</dbReference>
<keyword evidence="3" id="KW-0862">Zinc</keyword>
<keyword evidence="1" id="KW-0479">Metal-binding</keyword>
<dbReference type="PROSITE" id="PS50884">
    <property type="entry name" value="ZF_DOF_2"/>
    <property type="match status" value="1"/>
</dbReference>
<evidence type="ECO:0000256" key="9">
    <source>
        <dbReference type="SAM" id="MobiDB-lite"/>
    </source>
</evidence>
<evidence type="ECO:0000256" key="8">
    <source>
        <dbReference type="PROSITE-ProRule" id="PRU00071"/>
    </source>
</evidence>
<feature type="region of interest" description="Disordered" evidence="9">
    <location>
        <begin position="140"/>
        <end position="164"/>
    </location>
</feature>
<gene>
    <name evidence="11" type="ORF">FCM35_KLT08002</name>
</gene>
<accession>A0A833QVH8</accession>
<evidence type="ECO:0000256" key="7">
    <source>
        <dbReference type="ARBA" id="ARBA00023242"/>
    </source>
</evidence>
<dbReference type="PANTHER" id="PTHR31089">
    <property type="entry name" value="CYCLIC DOF FACTOR 2"/>
    <property type="match status" value="1"/>
</dbReference>
<evidence type="ECO:0000256" key="3">
    <source>
        <dbReference type="ARBA" id="ARBA00022833"/>
    </source>
</evidence>
<dbReference type="Pfam" id="PF02701">
    <property type="entry name" value="Zn_ribbon_Dof"/>
    <property type="match status" value="1"/>
</dbReference>
<keyword evidence="2 8" id="KW-0863">Zinc-finger</keyword>
<evidence type="ECO:0000256" key="2">
    <source>
        <dbReference type="ARBA" id="ARBA00022771"/>
    </source>
</evidence>
<feature type="region of interest" description="Disordered" evidence="9">
    <location>
        <begin position="211"/>
        <end position="243"/>
    </location>
</feature>
<evidence type="ECO:0000313" key="11">
    <source>
        <dbReference type="EMBL" id="KAF3326372.1"/>
    </source>
</evidence>
<protein>
    <submittedName>
        <fullName evidence="11">Cyclic dof factor 2</fullName>
    </submittedName>
</protein>
<dbReference type="PROSITE" id="PS01361">
    <property type="entry name" value="ZF_DOF_1"/>
    <property type="match status" value="1"/>
</dbReference>
<evidence type="ECO:0000256" key="6">
    <source>
        <dbReference type="ARBA" id="ARBA00023163"/>
    </source>
</evidence>
<feature type="compositionally biased region" description="Basic and acidic residues" evidence="9">
    <location>
        <begin position="224"/>
        <end position="236"/>
    </location>
</feature>
<evidence type="ECO:0000256" key="4">
    <source>
        <dbReference type="ARBA" id="ARBA00023015"/>
    </source>
</evidence>
<dbReference type="GO" id="GO:0003700">
    <property type="term" value="F:DNA-binding transcription factor activity"/>
    <property type="evidence" value="ECO:0007669"/>
    <property type="project" value="InterPro"/>
</dbReference>
<feature type="compositionally biased region" description="Basic and acidic residues" evidence="9">
    <location>
        <begin position="82"/>
        <end position="97"/>
    </location>
</feature>
<comment type="caution">
    <text evidence="11">The sequence shown here is derived from an EMBL/GenBank/DDBJ whole genome shotgun (WGS) entry which is preliminary data.</text>
</comment>
<sequence>MSDCVIKLFGKRIPFQPVEVEEEKAANTPNCASHESKNEDKDLQKDPEDSSNLLTPFQPENPESASRNREDDENNNNTSTETSKEEDDKAPLKKPDKIIPCPRCHSMDTKFCYFNNYNVNQPRYFCKNCQRYWTAGGSMRNVPVGAGRRKSKSNPSSLPGSHFYRSLHIPNPLLQPLQSNSVNSKVNGSATVLSFGSEPNPPLNGFHIIENGDENSSISSVEGSKCKDEEKKRDNMKTSTTTDGSAPWPYAWGPVPAVYNGSSIGVQIYPYWGCIPWTNSAWPIPWTGGACAGPVTLGKHSRDGSILNLEAGKDGTKDANIWVPKTLRIDNPEEAAKSSIWAMVGARNEKTDKIGGKIAKMFEPKGEVKESNMLKKSHMLIANPAALARSVNFLENA</sequence>
<keyword evidence="4" id="KW-0805">Transcription regulation</keyword>
<proteinExistence type="predicted"/>
<dbReference type="GO" id="GO:0005634">
    <property type="term" value="C:nucleus"/>
    <property type="evidence" value="ECO:0007669"/>
    <property type="project" value="UniProtKB-SubCell"/>
</dbReference>
<comment type="subcellular location">
    <subcellularLocation>
        <location evidence="8">Nucleus</location>
    </subcellularLocation>
</comment>
<dbReference type="OrthoDB" id="1927254at2759"/>
<reference evidence="11" key="1">
    <citation type="submission" date="2020-01" db="EMBL/GenBank/DDBJ databases">
        <title>Genome sequence of Kobresia littledalei, the first chromosome-level genome in the family Cyperaceae.</title>
        <authorList>
            <person name="Qu G."/>
        </authorList>
    </citation>
    <scope>NUCLEOTIDE SEQUENCE</scope>
    <source>
        <strain evidence="11">C.B.Clarke</strain>
        <tissue evidence="11">Leaf</tissue>
    </source>
</reference>
<evidence type="ECO:0000313" key="12">
    <source>
        <dbReference type="Proteomes" id="UP000623129"/>
    </source>
</evidence>
<evidence type="ECO:0000256" key="5">
    <source>
        <dbReference type="ARBA" id="ARBA00023125"/>
    </source>
</evidence>
<dbReference type="GO" id="GO:0008270">
    <property type="term" value="F:zinc ion binding"/>
    <property type="evidence" value="ECO:0007669"/>
    <property type="project" value="UniProtKB-KW"/>
</dbReference>
<feature type="domain" description="Dof-type" evidence="10">
    <location>
        <begin position="99"/>
        <end position="153"/>
    </location>
</feature>
<keyword evidence="12" id="KW-1185">Reference proteome</keyword>
<organism evidence="11 12">
    <name type="scientific">Carex littledalei</name>
    <dbReference type="NCBI Taxonomy" id="544730"/>
    <lineage>
        <taxon>Eukaryota</taxon>
        <taxon>Viridiplantae</taxon>
        <taxon>Streptophyta</taxon>
        <taxon>Embryophyta</taxon>
        <taxon>Tracheophyta</taxon>
        <taxon>Spermatophyta</taxon>
        <taxon>Magnoliopsida</taxon>
        <taxon>Liliopsida</taxon>
        <taxon>Poales</taxon>
        <taxon>Cyperaceae</taxon>
        <taxon>Cyperoideae</taxon>
        <taxon>Cariceae</taxon>
        <taxon>Carex</taxon>
        <taxon>Carex subgen. Euthyceras</taxon>
    </lineage>
</organism>
<dbReference type="PANTHER" id="PTHR31089:SF75">
    <property type="entry name" value="CYCLIC DOF FACTOR 2"/>
    <property type="match status" value="1"/>
</dbReference>
<keyword evidence="5 8" id="KW-0238">DNA-binding</keyword>
<dbReference type="AlphaFoldDB" id="A0A833QVH8"/>
<dbReference type="GO" id="GO:0003677">
    <property type="term" value="F:DNA binding"/>
    <property type="evidence" value="ECO:0007669"/>
    <property type="project" value="UniProtKB-UniRule"/>
</dbReference>
<name>A0A833QVH8_9POAL</name>
<feature type="region of interest" description="Disordered" evidence="9">
    <location>
        <begin position="15"/>
        <end position="99"/>
    </location>
</feature>
<feature type="compositionally biased region" description="Basic and acidic residues" evidence="9">
    <location>
        <begin position="34"/>
        <end position="48"/>
    </location>
</feature>
<keyword evidence="6" id="KW-0804">Transcription</keyword>